<dbReference type="OrthoDB" id="10268709at2759"/>
<dbReference type="VEuPathDB" id="FungiDB:PC110_g15697"/>
<dbReference type="EMBL" id="RCML01001219">
    <property type="protein sequence ID" value="KAG2964361.1"/>
    <property type="molecule type" value="Genomic_DNA"/>
</dbReference>
<reference evidence="7 8" key="1">
    <citation type="submission" date="2018-01" db="EMBL/GenBank/DDBJ databases">
        <title>Draft genome of the strawberry crown rot pathogen Phytophthora cactorum.</title>
        <authorList>
            <person name="Armitage A.D."/>
            <person name="Lysoe E."/>
            <person name="Nellist C.F."/>
            <person name="Harrison R.J."/>
            <person name="Brurberg M.B."/>
        </authorList>
    </citation>
    <scope>NUCLEOTIDE SEQUENCE [LARGE SCALE GENOMIC DNA]</scope>
    <source>
        <strain evidence="7 8">10300</strain>
    </source>
</reference>
<name>A0A329RWX9_9STRA</name>
<dbReference type="EMBL" id="RCMV01001263">
    <property type="protein sequence ID" value="KAG3209456.1"/>
    <property type="molecule type" value="Genomic_DNA"/>
</dbReference>
<protein>
    <submittedName>
        <fullName evidence="7">Uncharacterized protein</fullName>
    </submittedName>
</protein>
<evidence type="ECO:0000313" key="1">
    <source>
        <dbReference type="EMBL" id="KAG2834739.1"/>
    </source>
</evidence>
<sequence>MSTKRRALVQLQPSVDAKRGRTYPVKPLEPGPVAVLRPEVLSMVAYHFFRLTDREPFFDQKTGAPAAPWATEYFLKWSVCKPFDWSLVCRKAKPWMASIWQIGAVTIVHPEAAIAANTDRHARQHQQCYRMVALYCT</sequence>
<reference evidence="6" key="3">
    <citation type="submission" date="2021-01" db="EMBL/GenBank/DDBJ databases">
        <title>Phytophthora aleatoria, a newly-described species from Pinus radiata is distinct from Phytophthora cactorum isolates based on comparative genomics.</title>
        <authorList>
            <person name="Mcdougal R."/>
            <person name="Panda P."/>
            <person name="Williams N."/>
            <person name="Studholme D.J."/>
        </authorList>
    </citation>
    <scope>NUCLEOTIDE SEQUENCE</scope>
    <source>
        <strain evidence="6">NZFS 3830</strain>
    </source>
</reference>
<dbReference type="EMBL" id="MJFZ01000527">
    <property type="protein sequence ID" value="RAW27912.1"/>
    <property type="molecule type" value="Genomic_DNA"/>
</dbReference>
<dbReference type="Proteomes" id="UP000735874">
    <property type="component" value="Unassembled WGS sequence"/>
</dbReference>
<keyword evidence="8" id="KW-1185">Reference proteome</keyword>
<dbReference type="EMBL" id="JAENGZ010000937">
    <property type="protein sequence ID" value="KAG6952241.1"/>
    <property type="molecule type" value="Genomic_DNA"/>
</dbReference>
<dbReference type="Proteomes" id="UP000697107">
    <property type="component" value="Unassembled WGS sequence"/>
</dbReference>
<evidence type="ECO:0000313" key="5">
    <source>
        <dbReference type="EMBL" id="KAG3209456.1"/>
    </source>
</evidence>
<dbReference type="Proteomes" id="UP000774804">
    <property type="component" value="Unassembled WGS sequence"/>
</dbReference>
<comment type="caution">
    <text evidence="7">The sequence shown here is derived from an EMBL/GenBank/DDBJ whole genome shotgun (WGS) entry which is preliminary data.</text>
</comment>
<gene>
    <name evidence="6" type="ORF">JG687_00013126</name>
    <name evidence="7" type="ORF">PC110_g15697</name>
    <name evidence="1" type="ORF">PC113_g20339</name>
    <name evidence="2" type="ORF">PC115_g20226</name>
    <name evidence="3" type="ORF">PC117_g22434</name>
    <name evidence="4" type="ORF">PC118_g20360</name>
    <name evidence="5" type="ORF">PC129_g19529</name>
</gene>
<organism evidence="7 8">
    <name type="scientific">Phytophthora cactorum</name>
    <dbReference type="NCBI Taxonomy" id="29920"/>
    <lineage>
        <taxon>Eukaryota</taxon>
        <taxon>Sar</taxon>
        <taxon>Stramenopiles</taxon>
        <taxon>Oomycota</taxon>
        <taxon>Peronosporomycetes</taxon>
        <taxon>Peronosporales</taxon>
        <taxon>Peronosporaceae</taxon>
        <taxon>Phytophthora</taxon>
    </lineage>
</organism>
<dbReference type="Proteomes" id="UP000688947">
    <property type="component" value="Unassembled WGS sequence"/>
</dbReference>
<evidence type="ECO:0000313" key="6">
    <source>
        <dbReference type="EMBL" id="KAG6952241.1"/>
    </source>
</evidence>
<proteinExistence type="predicted"/>
<dbReference type="AlphaFoldDB" id="A0A329RWX9"/>
<dbReference type="Proteomes" id="UP000760860">
    <property type="component" value="Unassembled WGS sequence"/>
</dbReference>
<accession>A0A329RWX9</accession>
<evidence type="ECO:0000313" key="3">
    <source>
        <dbReference type="EMBL" id="KAG2898785.1"/>
    </source>
</evidence>
<evidence type="ECO:0000313" key="2">
    <source>
        <dbReference type="EMBL" id="KAG2887874.1"/>
    </source>
</evidence>
<evidence type="ECO:0000313" key="4">
    <source>
        <dbReference type="EMBL" id="KAG2964361.1"/>
    </source>
</evidence>
<dbReference type="EMBL" id="RCMG01001158">
    <property type="protein sequence ID" value="KAG2834739.1"/>
    <property type="molecule type" value="Genomic_DNA"/>
</dbReference>
<dbReference type="EMBL" id="RCMK01001235">
    <property type="protein sequence ID" value="KAG2898785.1"/>
    <property type="molecule type" value="Genomic_DNA"/>
</dbReference>
<reference evidence="1" key="2">
    <citation type="submission" date="2018-10" db="EMBL/GenBank/DDBJ databases">
        <title>Effector identification in a new, highly contiguous assembly of the strawberry crown rot pathogen Phytophthora cactorum.</title>
        <authorList>
            <person name="Armitage A.D."/>
            <person name="Nellist C.F."/>
            <person name="Bates H."/>
            <person name="Vickerstaff R.J."/>
            <person name="Harrison R.J."/>
        </authorList>
    </citation>
    <scope>NUCLEOTIDE SEQUENCE</scope>
    <source>
        <strain evidence="1">15-7</strain>
        <strain evidence="2">4032</strain>
        <strain evidence="3">4040</strain>
        <strain evidence="4">P415</strain>
        <strain evidence="5">P421</strain>
    </source>
</reference>
<dbReference type="Proteomes" id="UP000736787">
    <property type="component" value="Unassembled WGS sequence"/>
</dbReference>
<dbReference type="EMBL" id="RCMI01001248">
    <property type="protein sequence ID" value="KAG2887874.1"/>
    <property type="molecule type" value="Genomic_DNA"/>
</dbReference>
<evidence type="ECO:0000313" key="7">
    <source>
        <dbReference type="EMBL" id="RAW27912.1"/>
    </source>
</evidence>
<evidence type="ECO:0000313" key="8">
    <source>
        <dbReference type="Proteomes" id="UP000251314"/>
    </source>
</evidence>
<dbReference type="Proteomes" id="UP000251314">
    <property type="component" value="Unassembled WGS sequence"/>
</dbReference>